<dbReference type="SUPFAM" id="SSF52317">
    <property type="entry name" value="Class I glutamine amidotransferase-like"/>
    <property type="match status" value="1"/>
</dbReference>
<organism evidence="2 3">
    <name type="scientific">Anaerocolumna sedimenticola</name>
    <dbReference type="NCBI Taxonomy" id="2696063"/>
    <lineage>
        <taxon>Bacteria</taxon>
        <taxon>Bacillati</taxon>
        <taxon>Bacillota</taxon>
        <taxon>Clostridia</taxon>
        <taxon>Lachnospirales</taxon>
        <taxon>Lachnospiraceae</taxon>
        <taxon>Anaerocolumna</taxon>
    </lineage>
</organism>
<reference evidence="2 3" key="1">
    <citation type="submission" date="2020-01" db="EMBL/GenBank/DDBJ databases">
        <title>Genome analysis of Anaerocolumna sp. CBA3638.</title>
        <authorList>
            <person name="Kim J."/>
            <person name="Roh S.W."/>
        </authorList>
    </citation>
    <scope>NUCLEOTIDE SEQUENCE [LARGE SCALE GENOMIC DNA]</scope>
    <source>
        <strain evidence="2 3">CBA3638</strain>
    </source>
</reference>
<dbReference type="PANTHER" id="PTHR43130:SF15">
    <property type="entry name" value="THIJ_PFPI FAMILY PROTEIN (AFU_ORTHOLOGUE AFUA_5G14240)"/>
    <property type="match status" value="1"/>
</dbReference>
<dbReference type="CDD" id="cd03139">
    <property type="entry name" value="GATase1_PfpI_2"/>
    <property type="match status" value="1"/>
</dbReference>
<dbReference type="AlphaFoldDB" id="A0A6P1TMD0"/>
<dbReference type="PANTHER" id="PTHR43130">
    <property type="entry name" value="ARAC-FAMILY TRANSCRIPTIONAL REGULATOR"/>
    <property type="match status" value="1"/>
</dbReference>
<dbReference type="InterPro" id="IPR052158">
    <property type="entry name" value="INH-QAR"/>
</dbReference>
<evidence type="ECO:0000313" key="3">
    <source>
        <dbReference type="Proteomes" id="UP000464314"/>
    </source>
</evidence>
<keyword evidence="3" id="KW-1185">Reference proteome</keyword>
<dbReference type="KEGG" id="anr:Ana3638_11535"/>
<dbReference type="EMBL" id="CP048000">
    <property type="protein sequence ID" value="QHQ61329.1"/>
    <property type="molecule type" value="Genomic_DNA"/>
</dbReference>
<dbReference type="InterPro" id="IPR029062">
    <property type="entry name" value="Class_I_gatase-like"/>
</dbReference>
<dbReference type="InterPro" id="IPR002818">
    <property type="entry name" value="DJ-1/PfpI"/>
</dbReference>
<dbReference type="Proteomes" id="UP000464314">
    <property type="component" value="Chromosome"/>
</dbReference>
<feature type="domain" description="DJ-1/PfpI" evidence="1">
    <location>
        <begin position="3"/>
        <end position="164"/>
    </location>
</feature>
<proteinExistence type="predicted"/>
<accession>A0A6P1TMD0</accession>
<dbReference type="Gene3D" id="3.40.50.880">
    <property type="match status" value="1"/>
</dbReference>
<dbReference type="Pfam" id="PF01965">
    <property type="entry name" value="DJ-1_PfpI"/>
    <property type="match status" value="1"/>
</dbReference>
<name>A0A6P1TMD0_9FIRM</name>
<sequence>MNINIILFRDFETLDVFGPVEILGKLPDEYKIKYYSPEGGIVLSRQGTQVVTEPLNTIGHQEILLIPGGQGTRELVLNEDFIHQLRVIAEQSLFCLTVCTGSALLAKTGLLKKRRATSNKNAFRWVMSVDREVNWIKKARWVTDGKYYTSSGVSAGMDMALGFIADQFGPKKAKEIAQSIEYIWNSDPENDIFERDDI</sequence>
<evidence type="ECO:0000259" key="1">
    <source>
        <dbReference type="Pfam" id="PF01965"/>
    </source>
</evidence>
<evidence type="ECO:0000313" key="2">
    <source>
        <dbReference type="EMBL" id="QHQ61329.1"/>
    </source>
</evidence>
<dbReference type="RefSeq" id="WP_161838154.1">
    <property type="nucleotide sequence ID" value="NZ_CP048000.1"/>
</dbReference>
<protein>
    <submittedName>
        <fullName evidence="2">DJ-1/PfpI family protein</fullName>
    </submittedName>
</protein>
<gene>
    <name evidence="2" type="ORF">Ana3638_11535</name>
</gene>